<dbReference type="PANTHER" id="PTHR21139">
    <property type="entry name" value="TRIOSEPHOSPHATE ISOMERASE"/>
    <property type="match status" value="1"/>
</dbReference>
<evidence type="ECO:0000313" key="9">
    <source>
        <dbReference type="EMBL" id="MBO8469574.1"/>
    </source>
</evidence>
<sequence length="252" mass="27150">MRRPYIAGNWKMNLTPSEGKAYASALAEAVKKAGADCRVMIAPSFVSLPGVVEAVKGSDITVSAQNMADHLSGAYTGEVSPEMLRDIGVNTVILGHSERRQYYGETDEIINGKVLLAISLKMEVILCVGETLEERESGKLEEVLKRQIEVGLKDVLPAEMDKITIAYEPVWAIGTGRTATPEDADAAHAFIRRTVAALYSDDIANNLIIQYGGSVKPGNVRALMAKENIDGALVGGASLKLDDFLPIITFNK</sequence>
<protein>
    <recommendedName>
        <fullName evidence="7 8">Triosephosphate isomerase</fullName>
        <shortName evidence="7">TIM</shortName>
        <shortName evidence="7">TPI</shortName>
        <ecNumber evidence="7 8">5.3.1.1</ecNumber>
    </recommendedName>
    <alternativeName>
        <fullName evidence="7">Triose-phosphate isomerase</fullName>
    </alternativeName>
</protein>
<keyword evidence="6 7" id="KW-0413">Isomerase</keyword>
<dbReference type="GO" id="GO:0019563">
    <property type="term" value="P:glycerol catabolic process"/>
    <property type="evidence" value="ECO:0007669"/>
    <property type="project" value="TreeGrafter"/>
</dbReference>
<dbReference type="GO" id="GO:0005829">
    <property type="term" value="C:cytosol"/>
    <property type="evidence" value="ECO:0007669"/>
    <property type="project" value="TreeGrafter"/>
</dbReference>
<comment type="caution">
    <text evidence="9">The sequence shown here is derived from an EMBL/GenBank/DDBJ whole genome shotgun (WGS) entry which is preliminary data.</text>
</comment>
<dbReference type="PROSITE" id="PS00171">
    <property type="entry name" value="TIM_1"/>
    <property type="match status" value="1"/>
</dbReference>
<evidence type="ECO:0000256" key="5">
    <source>
        <dbReference type="ARBA" id="ARBA00023152"/>
    </source>
</evidence>
<dbReference type="GO" id="GO:0006094">
    <property type="term" value="P:gluconeogenesis"/>
    <property type="evidence" value="ECO:0007669"/>
    <property type="project" value="UniProtKB-UniRule"/>
</dbReference>
<dbReference type="Proteomes" id="UP000810292">
    <property type="component" value="Unassembled WGS sequence"/>
</dbReference>
<dbReference type="FunFam" id="3.20.20.70:FF:000016">
    <property type="entry name" value="Triosephosphate isomerase"/>
    <property type="match status" value="1"/>
</dbReference>
<dbReference type="PROSITE" id="PS51440">
    <property type="entry name" value="TIM_2"/>
    <property type="match status" value="1"/>
</dbReference>
<reference evidence="9" key="1">
    <citation type="submission" date="2020-10" db="EMBL/GenBank/DDBJ databases">
        <authorList>
            <person name="Gilroy R."/>
        </authorList>
    </citation>
    <scope>NUCLEOTIDE SEQUENCE</scope>
    <source>
        <strain evidence="9">14700</strain>
    </source>
</reference>
<dbReference type="Pfam" id="PF00121">
    <property type="entry name" value="TIM"/>
    <property type="match status" value="1"/>
</dbReference>
<dbReference type="HAMAP" id="MF_00147_B">
    <property type="entry name" value="TIM_B"/>
    <property type="match status" value="1"/>
</dbReference>
<dbReference type="InterPro" id="IPR000652">
    <property type="entry name" value="Triosephosphate_isomerase"/>
</dbReference>
<dbReference type="PANTHER" id="PTHR21139:SF42">
    <property type="entry name" value="TRIOSEPHOSPHATE ISOMERASE"/>
    <property type="match status" value="1"/>
</dbReference>
<dbReference type="EC" id="5.3.1.1" evidence="7 8"/>
<comment type="pathway">
    <text evidence="1 7 8">Carbohydrate degradation; glycolysis; D-glyceraldehyde 3-phosphate from glycerone phosphate: step 1/1.</text>
</comment>
<evidence type="ECO:0000256" key="7">
    <source>
        <dbReference type="HAMAP-Rule" id="MF_00147"/>
    </source>
</evidence>
<dbReference type="GO" id="GO:0004807">
    <property type="term" value="F:triose-phosphate isomerase activity"/>
    <property type="evidence" value="ECO:0007669"/>
    <property type="project" value="UniProtKB-UniRule"/>
</dbReference>
<evidence type="ECO:0000256" key="8">
    <source>
        <dbReference type="RuleBase" id="RU363013"/>
    </source>
</evidence>
<dbReference type="EMBL" id="JADIMF010000118">
    <property type="protein sequence ID" value="MBO8469574.1"/>
    <property type="molecule type" value="Genomic_DNA"/>
</dbReference>
<keyword evidence="4 7" id="KW-0963">Cytoplasm</keyword>
<dbReference type="InterPro" id="IPR035990">
    <property type="entry name" value="TIM_sf"/>
</dbReference>
<feature type="active site" description="Proton acceptor" evidence="7">
    <location>
        <position position="168"/>
    </location>
</feature>
<gene>
    <name evidence="7" type="primary">tpiA</name>
    <name evidence="9" type="ORF">IAA72_07305</name>
</gene>
<feature type="active site" description="Electrophile" evidence="7">
    <location>
        <position position="96"/>
    </location>
</feature>
<evidence type="ECO:0000256" key="1">
    <source>
        <dbReference type="ARBA" id="ARBA00004680"/>
    </source>
</evidence>
<comment type="pathway">
    <text evidence="7 8">Carbohydrate biosynthesis; gluconeogenesis.</text>
</comment>
<dbReference type="NCBIfam" id="TIGR00419">
    <property type="entry name" value="tim"/>
    <property type="match status" value="1"/>
</dbReference>
<reference evidence="9" key="2">
    <citation type="journal article" date="2021" name="PeerJ">
        <title>Extensive microbial diversity within the chicken gut microbiome revealed by metagenomics and culture.</title>
        <authorList>
            <person name="Gilroy R."/>
            <person name="Ravi A."/>
            <person name="Getino M."/>
            <person name="Pursley I."/>
            <person name="Horton D.L."/>
            <person name="Alikhan N.F."/>
            <person name="Baker D."/>
            <person name="Gharbi K."/>
            <person name="Hall N."/>
            <person name="Watson M."/>
            <person name="Adriaenssens E.M."/>
            <person name="Foster-Nyarko E."/>
            <person name="Jarju S."/>
            <person name="Secka A."/>
            <person name="Antonio M."/>
            <person name="Oren A."/>
            <person name="Chaudhuri R.R."/>
            <person name="La Ragione R."/>
            <person name="Hildebrand F."/>
            <person name="Pallen M.J."/>
        </authorList>
    </citation>
    <scope>NUCLEOTIDE SEQUENCE</scope>
    <source>
        <strain evidence="9">14700</strain>
    </source>
</reference>
<feature type="binding site" evidence="7">
    <location>
        <position position="174"/>
    </location>
    <ligand>
        <name>substrate</name>
    </ligand>
</feature>
<dbReference type="CDD" id="cd00311">
    <property type="entry name" value="TIM"/>
    <property type="match status" value="1"/>
</dbReference>
<accession>A0A9D9IBJ1</accession>
<comment type="subcellular location">
    <subcellularLocation>
        <location evidence="7 8">Cytoplasm</location>
    </subcellularLocation>
</comment>
<name>A0A9D9IBJ1_9SPIO</name>
<keyword evidence="5 7" id="KW-0324">Glycolysis</keyword>
<comment type="similarity">
    <text evidence="2 7 8">Belongs to the triosephosphate isomerase family.</text>
</comment>
<comment type="function">
    <text evidence="7">Involved in the gluconeogenesis. Catalyzes stereospecifically the conversion of dihydroxyacetone phosphate (DHAP) to D-glyceraldehyde-3-phosphate (G3P).</text>
</comment>
<dbReference type="GO" id="GO:0046166">
    <property type="term" value="P:glyceraldehyde-3-phosphate biosynthetic process"/>
    <property type="evidence" value="ECO:0007669"/>
    <property type="project" value="TreeGrafter"/>
</dbReference>
<proteinExistence type="inferred from homology"/>
<dbReference type="SUPFAM" id="SSF51351">
    <property type="entry name" value="Triosephosphate isomerase (TIM)"/>
    <property type="match status" value="1"/>
</dbReference>
<evidence type="ECO:0000256" key="6">
    <source>
        <dbReference type="ARBA" id="ARBA00023235"/>
    </source>
</evidence>
<feature type="binding site" evidence="7">
    <location>
        <begin position="235"/>
        <end position="236"/>
    </location>
    <ligand>
        <name>substrate</name>
    </ligand>
</feature>
<comment type="subunit">
    <text evidence="7 8">Homodimer.</text>
</comment>
<dbReference type="AlphaFoldDB" id="A0A9D9IBJ1"/>
<keyword evidence="3 7" id="KW-0312">Gluconeogenesis</keyword>
<dbReference type="InterPro" id="IPR013785">
    <property type="entry name" value="Aldolase_TIM"/>
</dbReference>
<evidence type="ECO:0000256" key="3">
    <source>
        <dbReference type="ARBA" id="ARBA00022432"/>
    </source>
</evidence>
<evidence type="ECO:0000313" key="10">
    <source>
        <dbReference type="Proteomes" id="UP000810292"/>
    </source>
</evidence>
<evidence type="ECO:0000256" key="4">
    <source>
        <dbReference type="ARBA" id="ARBA00022490"/>
    </source>
</evidence>
<feature type="binding site" evidence="7">
    <location>
        <begin position="9"/>
        <end position="11"/>
    </location>
    <ligand>
        <name>substrate</name>
    </ligand>
</feature>
<feature type="binding site" evidence="7">
    <location>
        <position position="214"/>
    </location>
    <ligand>
        <name>substrate</name>
    </ligand>
</feature>
<comment type="catalytic activity">
    <reaction evidence="7 8">
        <text>D-glyceraldehyde 3-phosphate = dihydroxyacetone phosphate</text>
        <dbReference type="Rhea" id="RHEA:18585"/>
        <dbReference type="ChEBI" id="CHEBI:57642"/>
        <dbReference type="ChEBI" id="CHEBI:59776"/>
        <dbReference type="EC" id="5.3.1.1"/>
    </reaction>
</comment>
<organism evidence="9 10">
    <name type="scientific">Candidatus Ornithospirochaeta stercoravium</name>
    <dbReference type="NCBI Taxonomy" id="2840897"/>
    <lineage>
        <taxon>Bacteria</taxon>
        <taxon>Pseudomonadati</taxon>
        <taxon>Spirochaetota</taxon>
        <taxon>Spirochaetia</taxon>
        <taxon>Spirochaetales</taxon>
        <taxon>Spirochaetaceae</taxon>
        <taxon>Spirochaetaceae incertae sedis</taxon>
        <taxon>Candidatus Ornithospirochaeta</taxon>
    </lineage>
</organism>
<dbReference type="InterPro" id="IPR022896">
    <property type="entry name" value="TrioseP_Isoase_bac/euk"/>
</dbReference>
<dbReference type="Gene3D" id="3.20.20.70">
    <property type="entry name" value="Aldolase class I"/>
    <property type="match status" value="1"/>
</dbReference>
<evidence type="ECO:0000256" key="2">
    <source>
        <dbReference type="ARBA" id="ARBA00007422"/>
    </source>
</evidence>
<dbReference type="InterPro" id="IPR020861">
    <property type="entry name" value="Triosephosphate_isomerase_AS"/>
</dbReference>
<dbReference type="GO" id="GO:0006096">
    <property type="term" value="P:glycolytic process"/>
    <property type="evidence" value="ECO:0007669"/>
    <property type="project" value="UniProtKB-UniRule"/>
</dbReference>